<comment type="caution">
    <text evidence="5">The sequence shown here is derived from an EMBL/GenBank/DDBJ whole genome shotgun (WGS) entry which is preliminary data.</text>
</comment>
<evidence type="ECO:0000313" key="6">
    <source>
        <dbReference type="Proteomes" id="UP000886523"/>
    </source>
</evidence>
<name>A0A9P6BD41_9AGAM</name>
<evidence type="ECO:0000313" key="5">
    <source>
        <dbReference type="EMBL" id="KAF9521205.1"/>
    </source>
</evidence>
<feature type="region of interest" description="Disordered" evidence="2">
    <location>
        <begin position="658"/>
        <end position="733"/>
    </location>
</feature>
<dbReference type="InterPro" id="IPR021109">
    <property type="entry name" value="Peptidase_aspartic_dom_sf"/>
</dbReference>
<feature type="region of interest" description="Disordered" evidence="2">
    <location>
        <begin position="428"/>
        <end position="448"/>
    </location>
</feature>
<dbReference type="Proteomes" id="UP000886523">
    <property type="component" value="Unassembled WGS sequence"/>
</dbReference>
<keyword evidence="3" id="KW-0472">Membrane</keyword>
<dbReference type="OrthoDB" id="2747330at2759"/>
<keyword evidence="3" id="KW-1133">Transmembrane helix</keyword>
<feature type="compositionally biased region" description="Polar residues" evidence="2">
    <location>
        <begin position="722"/>
        <end position="733"/>
    </location>
</feature>
<evidence type="ECO:0000256" key="3">
    <source>
        <dbReference type="SAM" id="Phobius"/>
    </source>
</evidence>
<gene>
    <name evidence="5" type="ORF">BS47DRAFT_1335325</name>
</gene>
<accession>A0A9P6BD41</accession>
<keyword evidence="3" id="KW-0812">Transmembrane</keyword>
<dbReference type="EMBL" id="MU128909">
    <property type="protein sequence ID" value="KAF9521205.1"/>
    <property type="molecule type" value="Genomic_DNA"/>
</dbReference>
<feature type="compositionally biased region" description="Basic and acidic residues" evidence="2">
    <location>
        <begin position="1"/>
        <end position="21"/>
    </location>
</feature>
<organism evidence="5 6">
    <name type="scientific">Hydnum rufescens UP504</name>
    <dbReference type="NCBI Taxonomy" id="1448309"/>
    <lineage>
        <taxon>Eukaryota</taxon>
        <taxon>Fungi</taxon>
        <taxon>Dikarya</taxon>
        <taxon>Basidiomycota</taxon>
        <taxon>Agaricomycotina</taxon>
        <taxon>Agaricomycetes</taxon>
        <taxon>Cantharellales</taxon>
        <taxon>Hydnaceae</taxon>
        <taxon>Hydnum</taxon>
    </lineage>
</organism>
<dbReference type="AlphaFoldDB" id="A0A9P6BD41"/>
<dbReference type="Gene3D" id="2.40.70.10">
    <property type="entry name" value="Acid Proteases"/>
    <property type="match status" value="2"/>
</dbReference>
<feature type="domain" description="Peptidase A1" evidence="4">
    <location>
        <begin position="44"/>
        <end position="391"/>
    </location>
</feature>
<feature type="compositionally biased region" description="Low complexity" evidence="2">
    <location>
        <begin position="675"/>
        <end position="685"/>
    </location>
</feature>
<sequence>MMPARRDIKGKGRAFSPRDQDQGGTNGSLVDLTLLGDGISVAVYALPVKFGSGASDVYVLQVDIGSSDSVMGRGKLCSSSSCSSSSIPKYDPSRSSSSVDTAESFSMSYLRGSVSGEIYWDTLQVGSYNIENQAFAVASQVIDEELSIGYSGLLGLAFPLNSKIAQSITPTDGNAPDGAPIASNVFGMGSEAPTEHFFSILLERPSMPGRIPSLLGIGMHPLDVIPDPTEVIFTTVAAYPMGTLLWSIPVTNFSVYVNGVGANIPLGRSKANPNNAFPMAVLDTGVPFIFARSDVTNAVYGAYGVSPATDGTYYVPCTTPMNISISLGLGTYPIHPLDLTFPSSKVLDQSLCVGALQAAALTTADLVLGVAFLRNVYTVLSYNRRGSIEYANSTAPTNSAEIGLFSLTNITQALQEFHIVRVDQMPLPSPSGGNPTSHGTGSLPSYTRAPNSNVQHGIPVGISVVIGVLSFFGACIIVFLARCFIVRRKLKVAPPPAASNAPDAGHSDGAIGVGKAAWSGDSSDGVDKPATLVIAVPRRKKSRWGKGDPSGDIDEETLRSIRWSEWRQSTHYSRASMMTASTNVGEWTDPDELGDLVPPHDGGEGGPISTAMDLSRSRSHGRRGVIYPPAAFTHTHLAVRPDGLANIPTLEEITPESLLSHFPPMPRPNPAHTHSASPSGSGSSSADERDHPSRGRSPLRSTPIPPQLIQPWIPKYEPGEIESSTSNPRLPGD</sequence>
<dbReference type="GO" id="GO:0006508">
    <property type="term" value="P:proteolysis"/>
    <property type="evidence" value="ECO:0007669"/>
    <property type="project" value="InterPro"/>
</dbReference>
<protein>
    <recommendedName>
        <fullName evidence="4">Peptidase A1 domain-containing protein</fullName>
    </recommendedName>
</protein>
<dbReference type="PROSITE" id="PS51767">
    <property type="entry name" value="PEPTIDASE_A1"/>
    <property type="match status" value="1"/>
</dbReference>
<dbReference type="SUPFAM" id="SSF50630">
    <property type="entry name" value="Acid proteases"/>
    <property type="match status" value="1"/>
</dbReference>
<dbReference type="PANTHER" id="PTHR47966:SF57">
    <property type="entry name" value="PEPTIDASE A1 DOMAIN-CONTAINING PROTEIN"/>
    <property type="match status" value="1"/>
</dbReference>
<evidence type="ECO:0000256" key="1">
    <source>
        <dbReference type="ARBA" id="ARBA00007447"/>
    </source>
</evidence>
<reference evidence="5" key="1">
    <citation type="journal article" date="2020" name="Nat. Commun.">
        <title>Large-scale genome sequencing of mycorrhizal fungi provides insights into the early evolution of symbiotic traits.</title>
        <authorList>
            <person name="Miyauchi S."/>
            <person name="Kiss E."/>
            <person name="Kuo A."/>
            <person name="Drula E."/>
            <person name="Kohler A."/>
            <person name="Sanchez-Garcia M."/>
            <person name="Morin E."/>
            <person name="Andreopoulos B."/>
            <person name="Barry K.W."/>
            <person name="Bonito G."/>
            <person name="Buee M."/>
            <person name="Carver A."/>
            <person name="Chen C."/>
            <person name="Cichocki N."/>
            <person name="Clum A."/>
            <person name="Culley D."/>
            <person name="Crous P.W."/>
            <person name="Fauchery L."/>
            <person name="Girlanda M."/>
            <person name="Hayes R.D."/>
            <person name="Keri Z."/>
            <person name="LaButti K."/>
            <person name="Lipzen A."/>
            <person name="Lombard V."/>
            <person name="Magnuson J."/>
            <person name="Maillard F."/>
            <person name="Murat C."/>
            <person name="Nolan M."/>
            <person name="Ohm R.A."/>
            <person name="Pangilinan J."/>
            <person name="Pereira M.F."/>
            <person name="Perotto S."/>
            <person name="Peter M."/>
            <person name="Pfister S."/>
            <person name="Riley R."/>
            <person name="Sitrit Y."/>
            <person name="Stielow J.B."/>
            <person name="Szollosi G."/>
            <person name="Zifcakova L."/>
            <person name="Stursova M."/>
            <person name="Spatafora J.W."/>
            <person name="Tedersoo L."/>
            <person name="Vaario L.M."/>
            <person name="Yamada A."/>
            <person name="Yan M."/>
            <person name="Wang P."/>
            <person name="Xu J."/>
            <person name="Bruns T."/>
            <person name="Baldrian P."/>
            <person name="Vilgalys R."/>
            <person name="Dunand C."/>
            <person name="Henrissat B."/>
            <person name="Grigoriev I.V."/>
            <person name="Hibbett D."/>
            <person name="Nagy L.G."/>
            <person name="Martin F.M."/>
        </authorList>
    </citation>
    <scope>NUCLEOTIDE SEQUENCE</scope>
    <source>
        <strain evidence="5">UP504</strain>
    </source>
</reference>
<dbReference type="GO" id="GO:0004190">
    <property type="term" value="F:aspartic-type endopeptidase activity"/>
    <property type="evidence" value="ECO:0007669"/>
    <property type="project" value="InterPro"/>
</dbReference>
<dbReference type="PANTHER" id="PTHR47966">
    <property type="entry name" value="BETA-SITE APP-CLEAVING ENZYME, ISOFORM A-RELATED"/>
    <property type="match status" value="1"/>
</dbReference>
<feature type="compositionally biased region" description="Polar residues" evidence="2">
    <location>
        <begin position="431"/>
        <end position="448"/>
    </location>
</feature>
<feature type="region of interest" description="Disordered" evidence="2">
    <location>
        <begin position="78"/>
        <end position="99"/>
    </location>
</feature>
<keyword evidence="6" id="KW-1185">Reference proteome</keyword>
<evidence type="ECO:0000259" key="4">
    <source>
        <dbReference type="PROSITE" id="PS51767"/>
    </source>
</evidence>
<dbReference type="CDD" id="cd05471">
    <property type="entry name" value="pepsin_like"/>
    <property type="match status" value="1"/>
</dbReference>
<evidence type="ECO:0000256" key="2">
    <source>
        <dbReference type="SAM" id="MobiDB-lite"/>
    </source>
</evidence>
<dbReference type="InterPro" id="IPR033121">
    <property type="entry name" value="PEPTIDASE_A1"/>
</dbReference>
<dbReference type="Pfam" id="PF00026">
    <property type="entry name" value="Asp"/>
    <property type="match status" value="2"/>
</dbReference>
<feature type="region of interest" description="Disordered" evidence="2">
    <location>
        <begin position="597"/>
        <end position="622"/>
    </location>
</feature>
<feature type="region of interest" description="Disordered" evidence="2">
    <location>
        <begin position="1"/>
        <end position="24"/>
    </location>
</feature>
<comment type="similarity">
    <text evidence="1">Belongs to the peptidase A1 family.</text>
</comment>
<feature type="transmembrane region" description="Helical" evidence="3">
    <location>
        <begin position="458"/>
        <end position="481"/>
    </location>
</feature>
<dbReference type="InterPro" id="IPR034164">
    <property type="entry name" value="Pepsin-like_dom"/>
</dbReference>
<proteinExistence type="inferred from homology"/>
<feature type="compositionally biased region" description="Low complexity" evidence="2">
    <location>
        <begin position="78"/>
        <end position="98"/>
    </location>
</feature>
<dbReference type="InterPro" id="IPR001461">
    <property type="entry name" value="Aspartic_peptidase_A1"/>
</dbReference>